<dbReference type="PANTHER" id="PTHR12468:SF2">
    <property type="entry name" value="GPI MANNOSYLTRANSFERASE 2"/>
    <property type="match status" value="1"/>
</dbReference>
<keyword evidence="7" id="KW-0256">Endoplasmic reticulum</keyword>
<name>A0A0G0T6F2_9BACT</name>
<dbReference type="UniPathway" id="UPA00196"/>
<evidence type="ECO:0008006" key="13">
    <source>
        <dbReference type="Google" id="ProtNLM"/>
    </source>
</evidence>
<dbReference type="GO" id="GO:0004376">
    <property type="term" value="F:GPI mannosyltransferase activity"/>
    <property type="evidence" value="ECO:0007669"/>
    <property type="project" value="InterPro"/>
</dbReference>
<sequence>MASRFLRRFDLMGIFILWRLLLFIPLVAAAYLIPLNPPVPVSYVYNFKNFGLSFNSVFLFPWANFDGIHYFNIAEFGYTNQARFFPLFPILIKLLSTNVIASLLLVSILFLLALFIFKRLIEIDFPKSVSKKVLILLLIFPTSFFFVSIYSEGLFLFLTLLVFYFARKKMWLFSISCALLLTATRFVGIAILPALLYEYFVSGKIVFTKKNIFMLIKKLTPFLIVPAGLIFYSLFNLYEWNNLFYFIQAQGELGNSRSVSGIVLFPQTVFRYFKILTSVPANSYDWMIALLELISFLFTAFMLYFAWKKKLRRSYLIFAFINFAITISTGTFSGLPRYIITIFPIFMALALLKNKILKLSYIIISPILLFILLMLFSRGYFVA</sequence>
<dbReference type="GO" id="GO:0000009">
    <property type="term" value="F:alpha-1,6-mannosyltransferase activity"/>
    <property type="evidence" value="ECO:0007669"/>
    <property type="project" value="InterPro"/>
</dbReference>
<dbReference type="EMBL" id="LBYB01000001">
    <property type="protein sequence ID" value="KKR42705.1"/>
    <property type="molecule type" value="Genomic_DNA"/>
</dbReference>
<evidence type="ECO:0000256" key="5">
    <source>
        <dbReference type="ARBA" id="ARBA00022679"/>
    </source>
</evidence>
<keyword evidence="4" id="KW-0328">Glycosyltransferase</keyword>
<keyword evidence="3" id="KW-0337">GPI-anchor biosynthesis</keyword>
<comment type="pathway">
    <text evidence="2">Glycolipid biosynthesis; glycosylphosphatidylinositol-anchor biosynthesis.</text>
</comment>
<keyword evidence="8 10" id="KW-1133">Transmembrane helix</keyword>
<feature type="transmembrane region" description="Helical" evidence="10">
    <location>
        <begin position="218"/>
        <end position="235"/>
    </location>
</feature>
<evidence type="ECO:0000313" key="12">
    <source>
        <dbReference type="Proteomes" id="UP000034881"/>
    </source>
</evidence>
<dbReference type="GO" id="GO:0006506">
    <property type="term" value="P:GPI anchor biosynthetic process"/>
    <property type="evidence" value="ECO:0007669"/>
    <property type="project" value="UniProtKB-UniPathway"/>
</dbReference>
<feature type="transmembrane region" description="Helical" evidence="10">
    <location>
        <begin position="314"/>
        <end position="329"/>
    </location>
</feature>
<proteinExistence type="predicted"/>
<feature type="transmembrane region" description="Helical" evidence="10">
    <location>
        <begin position="133"/>
        <end position="165"/>
    </location>
</feature>
<evidence type="ECO:0000256" key="4">
    <source>
        <dbReference type="ARBA" id="ARBA00022676"/>
    </source>
</evidence>
<dbReference type="GO" id="GO:0031501">
    <property type="term" value="C:mannosyltransferase complex"/>
    <property type="evidence" value="ECO:0007669"/>
    <property type="project" value="TreeGrafter"/>
</dbReference>
<dbReference type="AlphaFoldDB" id="A0A0G0T6F2"/>
<feature type="transmembrane region" description="Helical" evidence="10">
    <location>
        <begin position="12"/>
        <end position="33"/>
    </location>
</feature>
<dbReference type="PANTHER" id="PTHR12468">
    <property type="entry name" value="GPI MANNOSYLTRANSFERASE 2"/>
    <property type="match status" value="1"/>
</dbReference>
<evidence type="ECO:0000256" key="7">
    <source>
        <dbReference type="ARBA" id="ARBA00022824"/>
    </source>
</evidence>
<comment type="subcellular location">
    <subcellularLocation>
        <location evidence="1">Endoplasmic reticulum membrane</location>
        <topology evidence="1">Multi-pass membrane protein</topology>
    </subcellularLocation>
</comment>
<feature type="transmembrane region" description="Helical" evidence="10">
    <location>
        <begin position="286"/>
        <end position="307"/>
    </location>
</feature>
<dbReference type="PATRIC" id="fig|1618431.3.peg.156"/>
<organism evidence="11 12">
    <name type="scientific">Candidatus Daviesbacteria bacterium GW2011_GWC2_40_12</name>
    <dbReference type="NCBI Taxonomy" id="1618431"/>
    <lineage>
        <taxon>Bacteria</taxon>
        <taxon>Candidatus Daviesiibacteriota</taxon>
    </lineage>
</organism>
<accession>A0A0G0T6F2</accession>
<feature type="transmembrane region" description="Helical" evidence="10">
    <location>
        <begin position="99"/>
        <end position="121"/>
    </location>
</feature>
<keyword evidence="6 10" id="KW-0812">Transmembrane</keyword>
<dbReference type="Proteomes" id="UP000034881">
    <property type="component" value="Unassembled WGS sequence"/>
</dbReference>
<evidence type="ECO:0000256" key="10">
    <source>
        <dbReference type="SAM" id="Phobius"/>
    </source>
</evidence>
<gene>
    <name evidence="11" type="ORF">UT77_C0001G0156</name>
</gene>
<dbReference type="InterPro" id="IPR007315">
    <property type="entry name" value="PIG-V/Gpi18"/>
</dbReference>
<reference evidence="11 12" key="1">
    <citation type="journal article" date="2015" name="Nature">
        <title>rRNA introns, odd ribosomes, and small enigmatic genomes across a large radiation of phyla.</title>
        <authorList>
            <person name="Brown C.T."/>
            <person name="Hug L.A."/>
            <person name="Thomas B.C."/>
            <person name="Sharon I."/>
            <person name="Castelle C.J."/>
            <person name="Singh A."/>
            <person name="Wilkins M.J."/>
            <person name="Williams K.H."/>
            <person name="Banfield J.F."/>
        </authorList>
    </citation>
    <scope>NUCLEOTIDE SEQUENCE [LARGE SCALE GENOMIC DNA]</scope>
</reference>
<dbReference type="GO" id="GO:0016020">
    <property type="term" value="C:membrane"/>
    <property type="evidence" value="ECO:0007669"/>
    <property type="project" value="GOC"/>
</dbReference>
<evidence type="ECO:0000256" key="1">
    <source>
        <dbReference type="ARBA" id="ARBA00004477"/>
    </source>
</evidence>
<evidence type="ECO:0000256" key="9">
    <source>
        <dbReference type="ARBA" id="ARBA00023136"/>
    </source>
</evidence>
<evidence type="ECO:0000256" key="2">
    <source>
        <dbReference type="ARBA" id="ARBA00004687"/>
    </source>
</evidence>
<evidence type="ECO:0000256" key="6">
    <source>
        <dbReference type="ARBA" id="ARBA00022692"/>
    </source>
</evidence>
<evidence type="ECO:0000256" key="3">
    <source>
        <dbReference type="ARBA" id="ARBA00022502"/>
    </source>
</evidence>
<keyword evidence="9 10" id="KW-0472">Membrane</keyword>
<feature type="transmembrane region" description="Helical" evidence="10">
    <location>
        <begin position="171"/>
        <end position="197"/>
    </location>
</feature>
<keyword evidence="5" id="KW-0808">Transferase</keyword>
<protein>
    <recommendedName>
        <fullName evidence="13">Glycosyltransferase RgtA/B/C/D-like domain-containing protein</fullName>
    </recommendedName>
</protein>
<comment type="caution">
    <text evidence="11">The sequence shown here is derived from an EMBL/GenBank/DDBJ whole genome shotgun (WGS) entry which is preliminary data.</text>
</comment>
<feature type="transmembrane region" description="Helical" evidence="10">
    <location>
        <begin position="359"/>
        <end position="381"/>
    </location>
</feature>
<evidence type="ECO:0000313" key="11">
    <source>
        <dbReference type="EMBL" id="KKR42705.1"/>
    </source>
</evidence>
<feature type="transmembrane region" description="Helical" evidence="10">
    <location>
        <begin position="335"/>
        <end position="352"/>
    </location>
</feature>
<evidence type="ECO:0000256" key="8">
    <source>
        <dbReference type="ARBA" id="ARBA00022989"/>
    </source>
</evidence>